<feature type="compositionally biased region" description="Polar residues" evidence="11">
    <location>
        <begin position="89"/>
        <end position="99"/>
    </location>
</feature>
<comment type="caution">
    <text evidence="13">The sequence shown here is derived from an EMBL/GenBank/DDBJ whole genome shotgun (WGS) entry which is preliminary data.</text>
</comment>
<dbReference type="Gene3D" id="1.10.150.20">
    <property type="entry name" value="5' to 3' exonuclease, C-terminal subdomain"/>
    <property type="match status" value="1"/>
</dbReference>
<dbReference type="InterPro" id="IPR036397">
    <property type="entry name" value="RNaseH_sf"/>
</dbReference>
<comment type="similarity">
    <text evidence="1">Belongs to the DNA polymerase type-A family.</text>
</comment>
<keyword evidence="8" id="KW-0238">DNA-binding</keyword>
<evidence type="ECO:0000256" key="5">
    <source>
        <dbReference type="ARBA" id="ARBA00022705"/>
    </source>
</evidence>
<evidence type="ECO:0000256" key="8">
    <source>
        <dbReference type="ARBA" id="ARBA00023125"/>
    </source>
</evidence>
<evidence type="ECO:0000256" key="11">
    <source>
        <dbReference type="SAM" id="MobiDB-lite"/>
    </source>
</evidence>
<feature type="domain" description="DNA-directed DNA polymerase family A palm" evidence="12">
    <location>
        <begin position="1333"/>
        <end position="1537"/>
    </location>
</feature>
<dbReference type="InterPro" id="IPR043502">
    <property type="entry name" value="DNA/RNA_pol_sf"/>
</dbReference>
<feature type="region of interest" description="Disordered" evidence="11">
    <location>
        <begin position="630"/>
        <end position="930"/>
    </location>
</feature>
<feature type="region of interest" description="Disordered" evidence="11">
    <location>
        <begin position="465"/>
        <end position="509"/>
    </location>
</feature>
<gene>
    <name evidence="13" type="ORF">AALO_G00295630</name>
</gene>
<dbReference type="Proteomes" id="UP000823561">
    <property type="component" value="Chromosome 24"/>
</dbReference>
<dbReference type="InterPro" id="IPR040940">
    <property type="entry name" value="DNA_pol_P_Exo"/>
</dbReference>
<dbReference type="EMBL" id="JADWDJ010000024">
    <property type="protein sequence ID" value="KAG5260719.1"/>
    <property type="molecule type" value="Genomic_DNA"/>
</dbReference>
<dbReference type="GO" id="GO:0003887">
    <property type="term" value="F:DNA-directed DNA polymerase activity"/>
    <property type="evidence" value="ECO:0007669"/>
    <property type="project" value="UniProtKB-KW"/>
</dbReference>
<evidence type="ECO:0000256" key="10">
    <source>
        <dbReference type="ARBA" id="ARBA00049244"/>
    </source>
</evidence>
<keyword evidence="3" id="KW-0808">Transferase</keyword>
<feature type="region of interest" description="Disordered" evidence="11">
    <location>
        <begin position="29"/>
        <end position="127"/>
    </location>
</feature>
<evidence type="ECO:0000313" key="13">
    <source>
        <dbReference type="EMBL" id="KAG5260719.1"/>
    </source>
</evidence>
<feature type="region of interest" description="Disordered" evidence="11">
    <location>
        <begin position="159"/>
        <end position="197"/>
    </location>
</feature>
<evidence type="ECO:0000256" key="6">
    <source>
        <dbReference type="ARBA" id="ARBA00022763"/>
    </source>
</evidence>
<dbReference type="Pfam" id="PF00476">
    <property type="entry name" value="DNA_pol_A"/>
    <property type="match status" value="1"/>
</dbReference>
<dbReference type="EC" id="2.7.7.7" evidence="2"/>
<feature type="compositionally biased region" description="Basic and acidic residues" evidence="11">
    <location>
        <begin position="283"/>
        <end position="300"/>
    </location>
</feature>
<feature type="compositionally biased region" description="Polar residues" evidence="11">
    <location>
        <begin position="117"/>
        <end position="126"/>
    </location>
</feature>
<evidence type="ECO:0000256" key="2">
    <source>
        <dbReference type="ARBA" id="ARBA00012417"/>
    </source>
</evidence>
<feature type="compositionally biased region" description="Polar residues" evidence="11">
    <location>
        <begin position="268"/>
        <end position="281"/>
    </location>
</feature>
<comment type="catalytic activity">
    <reaction evidence="10">
        <text>DNA(n) + a 2'-deoxyribonucleoside 5'-triphosphate = DNA(n+1) + diphosphate</text>
        <dbReference type="Rhea" id="RHEA:22508"/>
        <dbReference type="Rhea" id="RHEA-COMP:17339"/>
        <dbReference type="Rhea" id="RHEA-COMP:17340"/>
        <dbReference type="ChEBI" id="CHEBI:33019"/>
        <dbReference type="ChEBI" id="CHEBI:61560"/>
        <dbReference type="ChEBI" id="CHEBI:173112"/>
        <dbReference type="EC" id="2.7.7.7"/>
    </reaction>
</comment>
<feature type="compositionally biased region" description="Pro residues" evidence="11">
    <location>
        <begin position="161"/>
        <end position="170"/>
    </location>
</feature>
<feature type="compositionally biased region" description="Low complexity" evidence="11">
    <location>
        <begin position="777"/>
        <end position="786"/>
    </location>
</feature>
<evidence type="ECO:0000313" key="14">
    <source>
        <dbReference type="Proteomes" id="UP000823561"/>
    </source>
</evidence>
<evidence type="ECO:0000256" key="4">
    <source>
        <dbReference type="ARBA" id="ARBA00022695"/>
    </source>
</evidence>
<evidence type="ECO:0000256" key="3">
    <source>
        <dbReference type="ARBA" id="ARBA00022679"/>
    </source>
</evidence>
<feature type="compositionally biased region" description="Polar residues" evidence="11">
    <location>
        <begin position="172"/>
        <end position="181"/>
    </location>
</feature>
<keyword evidence="6" id="KW-0227">DNA damage</keyword>
<protein>
    <recommendedName>
        <fullName evidence="2">DNA-directed DNA polymerase</fullName>
        <ecNumber evidence="2">2.7.7.7</ecNumber>
    </recommendedName>
</protein>
<feature type="compositionally biased region" description="Polar residues" evidence="11">
    <location>
        <begin position="630"/>
        <end position="639"/>
    </location>
</feature>
<dbReference type="Gene3D" id="1.20.1060.10">
    <property type="entry name" value="Taq DNA Polymerase, Chain T, domain 4"/>
    <property type="match status" value="1"/>
</dbReference>
<evidence type="ECO:0000256" key="9">
    <source>
        <dbReference type="ARBA" id="ARBA00023204"/>
    </source>
</evidence>
<evidence type="ECO:0000256" key="1">
    <source>
        <dbReference type="ARBA" id="ARBA00007705"/>
    </source>
</evidence>
<dbReference type="SMART" id="SM00482">
    <property type="entry name" value="POLAc"/>
    <property type="match status" value="1"/>
</dbReference>
<dbReference type="PANTHER" id="PTHR10133:SF27">
    <property type="entry name" value="DNA POLYMERASE NU"/>
    <property type="match status" value="1"/>
</dbReference>
<dbReference type="PRINTS" id="PR00868">
    <property type="entry name" value="DNAPOLI"/>
</dbReference>
<feature type="region of interest" description="Disordered" evidence="11">
    <location>
        <begin position="265"/>
        <end position="300"/>
    </location>
</feature>
<name>A0AAV6FD65_9TELE</name>
<dbReference type="GO" id="GO:0006261">
    <property type="term" value="P:DNA-templated DNA replication"/>
    <property type="evidence" value="ECO:0007669"/>
    <property type="project" value="InterPro"/>
</dbReference>
<dbReference type="PANTHER" id="PTHR10133">
    <property type="entry name" value="DNA POLYMERASE I"/>
    <property type="match status" value="1"/>
</dbReference>
<feature type="compositionally biased region" description="Polar residues" evidence="11">
    <location>
        <begin position="496"/>
        <end position="509"/>
    </location>
</feature>
<dbReference type="InterPro" id="IPR001098">
    <property type="entry name" value="DNA-dir_DNA_pol_A_palm_dom"/>
</dbReference>
<accession>A0AAV6FD65</accession>
<organism evidence="13 14">
    <name type="scientific">Alosa alosa</name>
    <name type="common">allis shad</name>
    <dbReference type="NCBI Taxonomy" id="278164"/>
    <lineage>
        <taxon>Eukaryota</taxon>
        <taxon>Metazoa</taxon>
        <taxon>Chordata</taxon>
        <taxon>Craniata</taxon>
        <taxon>Vertebrata</taxon>
        <taxon>Euteleostomi</taxon>
        <taxon>Actinopterygii</taxon>
        <taxon>Neopterygii</taxon>
        <taxon>Teleostei</taxon>
        <taxon>Clupei</taxon>
        <taxon>Clupeiformes</taxon>
        <taxon>Clupeoidei</taxon>
        <taxon>Clupeidae</taxon>
        <taxon>Alosa</taxon>
    </lineage>
</organism>
<dbReference type="Gene3D" id="3.30.420.10">
    <property type="entry name" value="Ribonuclease H-like superfamily/Ribonuclease H"/>
    <property type="match status" value="1"/>
</dbReference>
<feature type="compositionally biased region" description="Low complexity" evidence="11">
    <location>
        <begin position="49"/>
        <end position="59"/>
    </location>
</feature>
<dbReference type="InterPro" id="IPR002298">
    <property type="entry name" value="DNA_polymerase_A"/>
</dbReference>
<feature type="compositionally biased region" description="Low complexity" evidence="11">
    <location>
        <begin position="810"/>
        <end position="819"/>
    </location>
</feature>
<dbReference type="GO" id="GO:0006302">
    <property type="term" value="P:double-strand break repair"/>
    <property type="evidence" value="ECO:0007669"/>
    <property type="project" value="TreeGrafter"/>
</dbReference>
<proteinExistence type="inferred from homology"/>
<keyword evidence="14" id="KW-1185">Reference proteome</keyword>
<dbReference type="GO" id="GO:0003677">
    <property type="term" value="F:DNA binding"/>
    <property type="evidence" value="ECO:0007669"/>
    <property type="project" value="UniProtKB-KW"/>
</dbReference>
<evidence type="ECO:0000259" key="12">
    <source>
        <dbReference type="SMART" id="SM00482"/>
    </source>
</evidence>
<dbReference type="Pfam" id="PF18049">
    <property type="entry name" value="DNA_pol_P_Exo"/>
    <property type="match status" value="1"/>
</dbReference>
<keyword evidence="7" id="KW-0239">DNA-directed DNA polymerase</keyword>
<keyword evidence="9" id="KW-0234">DNA repair</keyword>
<dbReference type="CDD" id="cd08638">
    <property type="entry name" value="DNA_pol_A_theta"/>
    <property type="match status" value="1"/>
</dbReference>
<reference evidence="13" key="1">
    <citation type="submission" date="2020-10" db="EMBL/GenBank/DDBJ databases">
        <title>Chromosome-scale genome assembly of the Allis shad, Alosa alosa.</title>
        <authorList>
            <person name="Margot Z."/>
            <person name="Christophe K."/>
            <person name="Cabau C."/>
            <person name="Louis A."/>
            <person name="Berthelot C."/>
            <person name="Parey E."/>
            <person name="Roest Crollius H."/>
            <person name="Montfort J."/>
            <person name="Robinson-Rechavi M."/>
            <person name="Bucao C."/>
            <person name="Bouchez O."/>
            <person name="Gislard M."/>
            <person name="Lluch J."/>
            <person name="Milhes M."/>
            <person name="Lampietro C."/>
            <person name="Lopez Roques C."/>
            <person name="Donnadieu C."/>
            <person name="Braasch I."/>
            <person name="Desvignes T."/>
            <person name="Postlethwait J."/>
            <person name="Bobe J."/>
            <person name="Guiguen Y."/>
        </authorList>
    </citation>
    <scope>NUCLEOTIDE SEQUENCE</scope>
    <source>
        <strain evidence="13">M-15738</strain>
        <tissue evidence="13">Blood</tissue>
    </source>
</reference>
<feature type="compositionally biased region" description="Low complexity" evidence="11">
    <location>
        <begin position="853"/>
        <end position="862"/>
    </location>
</feature>
<evidence type="ECO:0000256" key="7">
    <source>
        <dbReference type="ARBA" id="ARBA00022932"/>
    </source>
</evidence>
<dbReference type="FunFam" id="1.10.150.20:FF:000002">
    <property type="entry name" value="DNA polymerase I"/>
    <property type="match status" value="1"/>
</dbReference>
<feature type="compositionally biased region" description="Polar residues" evidence="11">
    <location>
        <begin position="706"/>
        <end position="723"/>
    </location>
</feature>
<dbReference type="FunFam" id="1.20.1060.10:FF:000001">
    <property type="entry name" value="DNA polymerase I"/>
    <property type="match status" value="1"/>
</dbReference>
<keyword evidence="4" id="KW-0548">Nucleotidyltransferase</keyword>
<feature type="compositionally biased region" description="Basic and acidic residues" evidence="11">
    <location>
        <begin position="663"/>
        <end position="683"/>
    </location>
</feature>
<dbReference type="Gene3D" id="3.30.70.370">
    <property type="match status" value="1"/>
</dbReference>
<dbReference type="SUPFAM" id="SSF56672">
    <property type="entry name" value="DNA/RNA polymerases"/>
    <property type="match status" value="1"/>
</dbReference>
<feature type="compositionally biased region" description="Pro residues" evidence="11">
    <location>
        <begin position="756"/>
        <end position="767"/>
    </location>
</feature>
<keyword evidence="5" id="KW-0235">DNA replication</keyword>
<feature type="region of interest" description="Disordered" evidence="11">
    <location>
        <begin position="351"/>
        <end position="408"/>
    </location>
</feature>
<feature type="compositionally biased region" description="Polar residues" evidence="11">
    <location>
        <begin position="827"/>
        <end position="842"/>
    </location>
</feature>
<sequence>MEDQFSRLYAGPLSASAQRIVAALRAEYADRPGRSHSYSQRRPVNPYPSQSTWSQSQTQHNHSYSNRSWPRPYSSFPGTQEESDRPTLPASTTESGSSPTPLPAWMESAEREPGFPSCTQDRQSPVQAEFSLRLDSPQNEPSFHFHSQPAKHSSVLFPFPQTKPPFPLPSPQRGSPFSSISPLKEPPPTPLSIGRGQLGYSGAVSAFRGAVRRLKMPQSESQTDMVADHFQIQLESGSDQARQQMIPATHTRLKNRQDLRRMQHTRPETNQTGPGTLQMQPESHCEETRQRTRPDTHTGLDNHHQGNFCHTAAEIGQADPDNLQTKPEIHQAQGTKGTQGSEIHSNTRSDLTDLQKHDPSATSPLVTVPWIPSDRSKQRGWHLSVMPSREASERGEQAENVPSPADPAKKGEFGCLLVPSHMTTAEIESTQLDRHSAGPMREESSEMEVDLGHSSARVVEQEDGHLISTAPPPGSREATETVTEASERGGDLGSPSEESSIQAHGLYSRSNSVEETHIGGEDMAGTLARDHSSHLHDAQLEAESVPDTQLPSAQPETASVNGGLSAFESGENALALSSTCTLHRDNQHEREADDLLDQGDQRNCCEQNDQSGGYKEIAWFDGETCVTEPNPQGVLSRSSVPAAEESQPELKRQRKISLTEEGEERKARECRAVDPAGSEEHGQQRRLGVSSRVLQFRAPPAGRTPLQLSQPTSQVLAGSSNRSCGPKRHLLTPTAKGALESPRMAPSPTPTLRAPPSTPTPWAPPTPIAERGTPTDSTPSQQPPLSSRRRPVRWEPPRSSQGERGGGVDPSAQAAAAPHCPGPPHPDTTQTSAQHRSTNPRPASSAPEPPLPQRLLQQSPVPGGCPATVRADPQEPSISNWHGHPRATNQKQAATGPERPRIGGSTEGVGAVTPVSAAKPKPSLALTSDPRVCDTGRLSAGERERVLEEMRTARALVLTLVLQDGSTQLDVEQKNSPSVCGILILLKRALDLSRPQPTEEEKLLFLRQEQRPVWVQHQTDQNHEQFTRELVVLVLSGQRQVVCYKAKDLLRTTLQHHTHTLSWKQMGVCEVLDPQIAAWLLDPSDSGACFQELLNKHCKPNTHSSATHNFTPALGPQKVTQLISGLNHLYKLMVELRSKLKTKGLWQLYSQMETQMIPVLAAMESHRIHVDRDALKKTSDMLGSKLKQLEQEAHQAAGQQFLVSSNNQLRLVLFEKLRLHERCENKKLPKTLLKQQQSTSEAVLLQLQDLHPLPKIILEHRQIHKLKSTFVDGILSCMNKTFISSTWNQTSAVSGRLSAKHPNFQALPKQPLQITKKQYVHGKEAELVTVHPRTMFIPRQGWTFLSADFCQVELRLLAHLSLDPELLKIFQNPEADVFTMLASQWKGIKEDSVSSEDREHAKRIVYSVVYGAGRERLSGILGVSAEQASRFQDSFLQTYREVQTFIQKTIQQCHSQGYVVSIMGRRRSLPHIHSADWATRNQAERQAVNFVVQGSAADLCKMAMIRIFSQVTSSASLTARLVAQIHDELLFEVEEYQLQEFAVLVKRTMESLQHIDSLGVHLTVPLKVVVSSGSSWGSMSELYLPCTSSSD</sequence>